<sequence length="57" mass="6868">MPQGGSHAFKNQKSKVLWNWLFRDFKWLFYFRRAVLVRSLSLSLSLRSVKLHCKLRS</sequence>
<reference evidence="1 2" key="1">
    <citation type="submission" date="2017-11" db="EMBL/GenBank/DDBJ databases">
        <title>Complete genome of a free-living desiccation-tolerant cyanobacterium and its photosynthetic adaptation to extreme terrestrial habitat.</title>
        <authorList>
            <person name="Shang J."/>
        </authorList>
    </citation>
    <scope>NUCLEOTIDE SEQUENCE [LARGE SCALE GENOMIC DNA]</scope>
    <source>
        <strain evidence="1 2">CCNUN1</strain>
    </source>
</reference>
<dbReference type="AlphaFoldDB" id="A0A2K8SW39"/>
<evidence type="ECO:0000313" key="2">
    <source>
        <dbReference type="Proteomes" id="UP000232003"/>
    </source>
</evidence>
<dbReference type="EMBL" id="CP024785">
    <property type="protein sequence ID" value="AUB39637.1"/>
    <property type="molecule type" value="Genomic_DNA"/>
</dbReference>
<dbReference type="KEGG" id="nfl:COO91_05635"/>
<gene>
    <name evidence="1" type="ORF">COO91_05635</name>
</gene>
<evidence type="ECO:0000313" key="1">
    <source>
        <dbReference type="EMBL" id="AUB39637.1"/>
    </source>
</evidence>
<name>A0A2K8SW39_9NOSO</name>
<organism evidence="1 2">
    <name type="scientific">Nostoc flagelliforme CCNUN1</name>
    <dbReference type="NCBI Taxonomy" id="2038116"/>
    <lineage>
        <taxon>Bacteria</taxon>
        <taxon>Bacillati</taxon>
        <taxon>Cyanobacteriota</taxon>
        <taxon>Cyanophyceae</taxon>
        <taxon>Nostocales</taxon>
        <taxon>Nostocaceae</taxon>
        <taxon>Nostoc</taxon>
    </lineage>
</organism>
<proteinExistence type="predicted"/>
<protein>
    <submittedName>
        <fullName evidence="1">Uncharacterized protein</fullName>
    </submittedName>
</protein>
<dbReference type="Proteomes" id="UP000232003">
    <property type="component" value="Chromosome"/>
</dbReference>
<accession>A0A2K8SW39</accession>
<keyword evidence="2" id="KW-1185">Reference proteome</keyword>